<dbReference type="Gene3D" id="2.170.15.10">
    <property type="entry name" value="Proaerolysin, chain A, domain 3"/>
    <property type="match status" value="1"/>
</dbReference>
<evidence type="ECO:0000313" key="3">
    <source>
        <dbReference type="Proteomes" id="UP000663829"/>
    </source>
</evidence>
<dbReference type="Pfam" id="PF03318">
    <property type="entry name" value="ETX_MTX2"/>
    <property type="match status" value="1"/>
</dbReference>
<dbReference type="InterPro" id="IPR004991">
    <property type="entry name" value="Aerolysin-like"/>
</dbReference>
<dbReference type="EMBL" id="CAJNOQ010002556">
    <property type="protein sequence ID" value="CAF0965215.1"/>
    <property type="molecule type" value="Genomic_DNA"/>
</dbReference>
<dbReference type="Proteomes" id="UP000663829">
    <property type="component" value="Unassembled WGS sequence"/>
</dbReference>
<sequence>MSATVTEVKTTDKLVHNFSNWPKTPVTMQRQELKEKMDSGHKTIIDLDEIIKDWAWKMFDLSKRREDSKYRREELDVEINWKRVNFWQSEATFNRSHQLRIPKSQILFKTHFSNNTDREQEYSLRAERSTVTTFNFTFMKGFTKEKEGSITFKLPNEIVQVGGGIRHEQRVDYGQDSTIETVMTWSADSNIRVAPHSRANAELVITEEEYSADFQVEVRFSGRISAAICRRDNHAYVKFIDGDIARIFQEGMKTGSSSQFEIFENSTVRTIMSGKCAFRFGVEQHVTVEQDRLTSSAEQPPRYHAIIPNSH</sequence>
<dbReference type="PANTHER" id="PTHR39369">
    <property type="entry name" value="LIN-24 (TWENTY-FOUR) LIKE"/>
    <property type="match status" value="1"/>
</dbReference>
<dbReference type="Proteomes" id="UP000681722">
    <property type="component" value="Unassembled WGS sequence"/>
</dbReference>
<accession>A0A814EE87</accession>
<proteinExistence type="predicted"/>
<gene>
    <name evidence="1" type="ORF">GPM918_LOCUS11941</name>
    <name evidence="2" type="ORF">SRO942_LOCUS11942</name>
</gene>
<keyword evidence="3" id="KW-1185">Reference proteome</keyword>
<dbReference type="PANTHER" id="PTHR39369:SF6">
    <property type="entry name" value="LIN-24 (TWENTY-FOUR) LIKE"/>
    <property type="match status" value="1"/>
</dbReference>
<protein>
    <submittedName>
        <fullName evidence="1">Uncharacterized protein</fullName>
    </submittedName>
</protein>
<dbReference type="AlphaFoldDB" id="A0A814EE87"/>
<comment type="caution">
    <text evidence="1">The sequence shown here is derived from an EMBL/GenBank/DDBJ whole genome shotgun (WGS) entry which is preliminary data.</text>
</comment>
<dbReference type="CDD" id="cd20237">
    <property type="entry name" value="PFM_LIN24-like"/>
    <property type="match status" value="1"/>
</dbReference>
<dbReference type="OrthoDB" id="9977517at2759"/>
<name>A0A814EE87_9BILA</name>
<dbReference type="EMBL" id="CAJOBC010002556">
    <property type="protein sequence ID" value="CAF3738865.1"/>
    <property type="molecule type" value="Genomic_DNA"/>
</dbReference>
<evidence type="ECO:0000313" key="2">
    <source>
        <dbReference type="EMBL" id="CAF3738865.1"/>
    </source>
</evidence>
<dbReference type="SUPFAM" id="SSF56973">
    <property type="entry name" value="Aerolisin/ETX pore-forming domain"/>
    <property type="match status" value="1"/>
</dbReference>
<reference evidence="1" key="1">
    <citation type="submission" date="2021-02" db="EMBL/GenBank/DDBJ databases">
        <authorList>
            <person name="Nowell W R."/>
        </authorList>
    </citation>
    <scope>NUCLEOTIDE SEQUENCE</scope>
</reference>
<organism evidence="1 3">
    <name type="scientific">Didymodactylos carnosus</name>
    <dbReference type="NCBI Taxonomy" id="1234261"/>
    <lineage>
        <taxon>Eukaryota</taxon>
        <taxon>Metazoa</taxon>
        <taxon>Spiralia</taxon>
        <taxon>Gnathifera</taxon>
        <taxon>Rotifera</taxon>
        <taxon>Eurotatoria</taxon>
        <taxon>Bdelloidea</taxon>
        <taxon>Philodinida</taxon>
        <taxon>Philodinidae</taxon>
        <taxon>Didymodactylos</taxon>
    </lineage>
</organism>
<evidence type="ECO:0000313" key="1">
    <source>
        <dbReference type="EMBL" id="CAF0965215.1"/>
    </source>
</evidence>